<dbReference type="eggNOG" id="COG0346">
    <property type="taxonomic scope" value="Bacteria"/>
</dbReference>
<organism evidence="2 3">
    <name type="scientific">Litchfieldella anticariensis (strain DSM 16096 / CECT 5854 / CIP 108499 / LMG 22089 / FP35)</name>
    <name type="common">Halomonas anticariensis</name>
    <dbReference type="NCBI Taxonomy" id="1121939"/>
    <lineage>
        <taxon>Bacteria</taxon>
        <taxon>Pseudomonadati</taxon>
        <taxon>Pseudomonadota</taxon>
        <taxon>Gammaproteobacteria</taxon>
        <taxon>Oceanospirillales</taxon>
        <taxon>Halomonadaceae</taxon>
        <taxon>Litchfieldella</taxon>
    </lineage>
</organism>
<dbReference type="Proteomes" id="UP000014463">
    <property type="component" value="Unassembled WGS sequence"/>
</dbReference>
<dbReference type="OrthoDB" id="2613830at2"/>
<reference evidence="2 3" key="1">
    <citation type="journal article" date="2013" name="Genome Announc.">
        <title>Draft genome sequence of the moderately halophilic gammaproteobacterium Halomonas anticariensis FP35.</title>
        <authorList>
            <person name="Tahrioui A."/>
            <person name="Quesada E."/>
            <person name="Llamas I."/>
        </authorList>
    </citation>
    <scope>NUCLEOTIDE SEQUENCE [LARGE SCALE GENOMIC DNA]</scope>
    <source>
        <strain evidence="3">DSM 16096 / CECT 5854 / LMG 22089 / FP35</strain>
    </source>
</reference>
<evidence type="ECO:0000313" key="2">
    <source>
        <dbReference type="EMBL" id="EPC03315.1"/>
    </source>
</evidence>
<feature type="domain" description="VOC" evidence="1">
    <location>
        <begin position="20"/>
        <end position="145"/>
    </location>
</feature>
<protein>
    <recommendedName>
        <fullName evidence="1">VOC domain-containing protein</fullName>
    </recommendedName>
</protein>
<keyword evidence="3" id="KW-1185">Reference proteome</keyword>
<dbReference type="InterPro" id="IPR037523">
    <property type="entry name" value="VOC_core"/>
</dbReference>
<dbReference type="Gene3D" id="3.10.180.10">
    <property type="entry name" value="2,3-Dihydroxybiphenyl 1,2-Dioxygenase, domain 1"/>
    <property type="match status" value="1"/>
</dbReference>
<dbReference type="AlphaFoldDB" id="S2KN13"/>
<evidence type="ECO:0000313" key="3">
    <source>
        <dbReference type="Proteomes" id="UP000014463"/>
    </source>
</evidence>
<accession>S2KN13</accession>
<comment type="caution">
    <text evidence="2">The sequence shown here is derived from an EMBL/GenBank/DDBJ whole genome shotgun (WGS) entry which is preliminary data.</text>
</comment>
<dbReference type="EMBL" id="ASTJ01000012">
    <property type="protein sequence ID" value="EPC03315.1"/>
    <property type="molecule type" value="Genomic_DNA"/>
</dbReference>
<dbReference type="STRING" id="1121939.L861_17380"/>
<sequence length="145" mass="15919">MDQVFGIEREVQPLAPATQGIHHLGLTVRDVNEVAAFFGERLNFNVVGEVPDYPAIFVSDGHIMLTLWQAREPDVATPFDRHSNIGLHHFALRVANEGALEALFHQLSGVNGVDIEFEPQPLGQSGARHMMCLIPGGLRVEFIAA</sequence>
<proteinExistence type="predicted"/>
<dbReference type="SUPFAM" id="SSF54593">
    <property type="entry name" value="Glyoxalase/Bleomycin resistance protein/Dihydroxybiphenyl dioxygenase"/>
    <property type="match status" value="1"/>
</dbReference>
<dbReference type="InterPro" id="IPR004360">
    <property type="entry name" value="Glyas_Fos-R_dOase_dom"/>
</dbReference>
<name>S2KN13_LITA3</name>
<dbReference type="PATRIC" id="fig|1121939.11.peg.945"/>
<dbReference type="InterPro" id="IPR029068">
    <property type="entry name" value="Glyas_Bleomycin-R_OHBP_Dase"/>
</dbReference>
<evidence type="ECO:0000259" key="1">
    <source>
        <dbReference type="PROSITE" id="PS51819"/>
    </source>
</evidence>
<gene>
    <name evidence="2" type="ORF">L861_17380</name>
</gene>
<dbReference type="RefSeq" id="WP_016415429.1">
    <property type="nucleotide sequence ID" value="NZ_AUAB01000001.1"/>
</dbReference>
<dbReference type="PROSITE" id="PS51819">
    <property type="entry name" value="VOC"/>
    <property type="match status" value="1"/>
</dbReference>
<dbReference type="Pfam" id="PF00903">
    <property type="entry name" value="Glyoxalase"/>
    <property type="match status" value="1"/>
</dbReference>